<dbReference type="InterPro" id="IPR001034">
    <property type="entry name" value="DeoR_HTH"/>
</dbReference>
<dbReference type="Proteomes" id="UP000218831">
    <property type="component" value="Unassembled WGS sequence"/>
</dbReference>
<dbReference type="GO" id="GO:0003700">
    <property type="term" value="F:DNA-binding transcription factor activity"/>
    <property type="evidence" value="ECO:0007669"/>
    <property type="project" value="InterPro"/>
</dbReference>
<protein>
    <submittedName>
        <fullName evidence="4">Transcriptional regulator</fullName>
    </submittedName>
</protein>
<dbReference type="OrthoDB" id="9815009at2"/>
<evidence type="ECO:0000256" key="1">
    <source>
        <dbReference type="ARBA" id="ARBA00023015"/>
    </source>
</evidence>
<feature type="domain" description="HTH deoR-type" evidence="3">
    <location>
        <begin position="4"/>
        <end position="62"/>
    </location>
</feature>
<dbReference type="Gene3D" id="1.10.10.10">
    <property type="entry name" value="Winged helix-like DNA-binding domain superfamily/Winged helix DNA-binding domain"/>
    <property type="match status" value="1"/>
</dbReference>
<dbReference type="PROSITE" id="PS51000">
    <property type="entry name" value="HTH_DEOR_2"/>
    <property type="match status" value="1"/>
</dbReference>
<gene>
    <name evidence="4" type="ORF">CK503_15300</name>
</gene>
<evidence type="ECO:0000256" key="2">
    <source>
        <dbReference type="ARBA" id="ARBA00023163"/>
    </source>
</evidence>
<proteinExistence type="predicted"/>
<dbReference type="PANTHER" id="PTHR34580">
    <property type="match status" value="1"/>
</dbReference>
<dbReference type="SUPFAM" id="SSF46785">
    <property type="entry name" value="Winged helix' DNA-binding domain"/>
    <property type="match status" value="1"/>
</dbReference>
<dbReference type="PIRSF" id="PIRSF016838">
    <property type="entry name" value="PafC"/>
    <property type="match status" value="1"/>
</dbReference>
<dbReference type="InterPro" id="IPR013196">
    <property type="entry name" value="HTH_11"/>
</dbReference>
<reference evidence="4 5" key="1">
    <citation type="submission" date="2017-08" db="EMBL/GenBank/DDBJ databases">
        <title>Aliifodinibius alkalisoli sp. nov., isolated from saline alkaline soil.</title>
        <authorList>
            <person name="Liu D."/>
            <person name="Zhang G."/>
        </authorList>
    </citation>
    <scope>NUCLEOTIDE SEQUENCE [LARGE SCALE GENOMIC DNA]</scope>
    <source>
        <strain evidence="4 5">WN023</strain>
    </source>
</reference>
<name>A0A2A2G602_9BACT</name>
<evidence type="ECO:0000259" key="3">
    <source>
        <dbReference type="PROSITE" id="PS51000"/>
    </source>
</evidence>
<dbReference type="InterPro" id="IPR036390">
    <property type="entry name" value="WH_DNA-bd_sf"/>
</dbReference>
<sequence length="313" mass="36902">MNSSERRMKLILMLQQSNSRITVDKIAEKFNVSRRTVFRDFNALSEMNVPVTHDKYHGYGIMQGYKIPPLMFTNKELATIMVGLNFVKSQVDQKLIEDAKGVELKIKEVVPDELRDFMESLEERTVVDPYLNFGAEKMEGGDWYVISNAIAENKTIRFNYRAKSTEEISSRKVDPYIIVFYRDHWNVIGHSHKRDDTRNFVLDRMSDIKILDKEFVPYGKIDVESLIFRSDESSEKIIVDVYEKALKRFQANLPTKIIKKNKIKPNFFRIEFHFDNLDFINKWLLQFPKDVKLISPDSLLEKRQKLLKEMIDN</sequence>
<dbReference type="EMBL" id="NSKE01000014">
    <property type="protein sequence ID" value="PAU92728.1"/>
    <property type="molecule type" value="Genomic_DNA"/>
</dbReference>
<dbReference type="PANTHER" id="PTHR34580:SF1">
    <property type="entry name" value="PROTEIN PAFC"/>
    <property type="match status" value="1"/>
</dbReference>
<accession>A0A2A2G602</accession>
<dbReference type="InterPro" id="IPR051534">
    <property type="entry name" value="CBASS_pafABC_assoc_protein"/>
</dbReference>
<organism evidence="4 5">
    <name type="scientific">Fodinibius salipaludis</name>
    <dbReference type="NCBI Taxonomy" id="2032627"/>
    <lineage>
        <taxon>Bacteria</taxon>
        <taxon>Pseudomonadati</taxon>
        <taxon>Balneolota</taxon>
        <taxon>Balneolia</taxon>
        <taxon>Balneolales</taxon>
        <taxon>Balneolaceae</taxon>
        <taxon>Fodinibius</taxon>
    </lineage>
</organism>
<keyword evidence="5" id="KW-1185">Reference proteome</keyword>
<keyword evidence="2" id="KW-0804">Transcription</keyword>
<evidence type="ECO:0000313" key="4">
    <source>
        <dbReference type="EMBL" id="PAU92728.1"/>
    </source>
</evidence>
<dbReference type="Pfam" id="PF13280">
    <property type="entry name" value="WYL"/>
    <property type="match status" value="1"/>
</dbReference>
<dbReference type="Pfam" id="PF08279">
    <property type="entry name" value="HTH_11"/>
    <property type="match status" value="1"/>
</dbReference>
<comment type="caution">
    <text evidence="4">The sequence shown here is derived from an EMBL/GenBank/DDBJ whole genome shotgun (WGS) entry which is preliminary data.</text>
</comment>
<dbReference type="RefSeq" id="WP_095607708.1">
    <property type="nucleotide sequence ID" value="NZ_NSKE01000014.1"/>
</dbReference>
<dbReference type="AlphaFoldDB" id="A0A2A2G602"/>
<dbReference type="InterPro" id="IPR036388">
    <property type="entry name" value="WH-like_DNA-bd_sf"/>
</dbReference>
<dbReference type="PROSITE" id="PS52050">
    <property type="entry name" value="WYL"/>
    <property type="match status" value="1"/>
</dbReference>
<evidence type="ECO:0000313" key="5">
    <source>
        <dbReference type="Proteomes" id="UP000218831"/>
    </source>
</evidence>
<dbReference type="InterPro" id="IPR026881">
    <property type="entry name" value="WYL_dom"/>
</dbReference>
<keyword evidence="1" id="KW-0805">Transcription regulation</keyword>
<dbReference type="InterPro" id="IPR028349">
    <property type="entry name" value="PafC-like"/>
</dbReference>